<gene>
    <name evidence="2" type="ORF">QC815_06880</name>
</gene>
<proteinExistence type="predicted"/>
<comment type="caution">
    <text evidence="2">The sequence shown here is derived from an EMBL/GenBank/DDBJ whole genome shotgun (WGS) entry which is preliminary data.</text>
</comment>
<dbReference type="RefSeq" id="WP_309767693.1">
    <property type="nucleotide sequence ID" value="NZ_JARWAI010000004.1"/>
</dbReference>
<name>A0ABU1GBI0_9GAMM</name>
<accession>A0ABU1GBI0</accession>
<reference evidence="2 3" key="1">
    <citation type="submission" date="2023-04" db="EMBL/GenBank/DDBJ databases">
        <title>A long-awaited taxogenomic arrangement of the family Halomonadaceae.</title>
        <authorList>
            <person name="De La Haba R."/>
            <person name="Chuvochina M."/>
            <person name="Wittouck S."/>
            <person name="Arahal D.R."/>
            <person name="Sanchez-Porro C."/>
            <person name="Hugenholtz P."/>
            <person name="Ventosa A."/>
        </authorList>
    </citation>
    <scope>NUCLEOTIDE SEQUENCE [LARGE SCALE GENOMIC DNA]</scope>
    <source>
        <strain evidence="2 3">DSM 18042</strain>
    </source>
</reference>
<feature type="transmembrane region" description="Helical" evidence="1">
    <location>
        <begin position="6"/>
        <end position="27"/>
    </location>
</feature>
<keyword evidence="1" id="KW-0812">Transmembrane</keyword>
<organism evidence="2 3">
    <name type="scientific">Vreelandella gomseomensis</name>
    <dbReference type="NCBI Taxonomy" id="370766"/>
    <lineage>
        <taxon>Bacteria</taxon>
        <taxon>Pseudomonadati</taxon>
        <taxon>Pseudomonadota</taxon>
        <taxon>Gammaproteobacteria</taxon>
        <taxon>Oceanospirillales</taxon>
        <taxon>Halomonadaceae</taxon>
        <taxon>Vreelandella</taxon>
    </lineage>
</organism>
<sequence length="155" mass="17314">MSSDSIITLVGTVVTIIATGIAIWQALEAKSYSQQIKFDIRKINLSGCSEKLKRAQDDIRSLPTNCLNVPRGLKVKDLILNIKSQFDFSLSVIDSNGPDSDIRRVLSNAQIKLNNYEQGWSNRNPNPEDVYELQSLIQDAISQSNSRIYQLEGKA</sequence>
<evidence type="ECO:0000313" key="2">
    <source>
        <dbReference type="EMBL" id="MDR5874647.1"/>
    </source>
</evidence>
<dbReference type="Proteomes" id="UP001269267">
    <property type="component" value="Unassembled WGS sequence"/>
</dbReference>
<keyword evidence="1" id="KW-0472">Membrane</keyword>
<evidence type="ECO:0000256" key="1">
    <source>
        <dbReference type="SAM" id="Phobius"/>
    </source>
</evidence>
<keyword evidence="1" id="KW-1133">Transmembrane helix</keyword>
<protein>
    <submittedName>
        <fullName evidence="2">Uncharacterized protein</fullName>
    </submittedName>
</protein>
<evidence type="ECO:0000313" key="3">
    <source>
        <dbReference type="Proteomes" id="UP001269267"/>
    </source>
</evidence>
<keyword evidence="3" id="KW-1185">Reference proteome</keyword>
<dbReference type="EMBL" id="JARWAI010000004">
    <property type="protein sequence ID" value="MDR5874647.1"/>
    <property type="molecule type" value="Genomic_DNA"/>
</dbReference>